<dbReference type="RefSeq" id="WP_025874661.1">
    <property type="nucleotide sequence ID" value="NZ_CBXW010000004.1"/>
</dbReference>
<name>A0A1W1H3C3_9GAMM</name>
<protein>
    <recommendedName>
        <fullName evidence="3">Phage antitermination protein Q</fullName>
    </recommendedName>
</protein>
<dbReference type="EMBL" id="FWEU01000006">
    <property type="protein sequence ID" value="SLM26090.1"/>
    <property type="molecule type" value="Genomic_DNA"/>
</dbReference>
<gene>
    <name evidence="1" type="ORF">SAMN04488690_3848</name>
</gene>
<reference evidence="2" key="1">
    <citation type="submission" date="2016-10" db="EMBL/GenBank/DDBJ databases">
        <authorList>
            <person name="Varghese N."/>
        </authorList>
    </citation>
    <scope>NUCLEOTIDE SEQUENCE [LARGE SCALE GENOMIC DNA]</scope>
    <source>
        <strain evidence="2">92MFCol6.1</strain>
    </source>
</reference>
<organism evidence="1 2">
    <name type="scientific">Stenotrophomonas indicatrix</name>
    <dbReference type="NCBI Taxonomy" id="2045451"/>
    <lineage>
        <taxon>Bacteria</taxon>
        <taxon>Pseudomonadati</taxon>
        <taxon>Pseudomonadota</taxon>
        <taxon>Gammaproteobacteria</taxon>
        <taxon>Lysobacterales</taxon>
        <taxon>Lysobacteraceae</taxon>
        <taxon>Stenotrophomonas</taxon>
    </lineage>
</organism>
<dbReference type="Proteomes" id="UP000191133">
    <property type="component" value="Unassembled WGS sequence"/>
</dbReference>
<accession>A0A1W1H3C3</accession>
<evidence type="ECO:0000313" key="2">
    <source>
        <dbReference type="Proteomes" id="UP000191133"/>
    </source>
</evidence>
<dbReference type="AlphaFoldDB" id="A0A1W1H3C3"/>
<evidence type="ECO:0000313" key="1">
    <source>
        <dbReference type="EMBL" id="SLM26090.1"/>
    </source>
</evidence>
<sequence>MQLDTFGEYVRSRLEHWGGEYALHRDCEYLGFQSRNLLAVLIEHGGDMPGRAQGYKPLETDLLAQQIEDIITAVARDNVAMACALRGYYCGRGRRKVERFETANLLLANCGQRPVSNRHYLNLVELGFQRVRGWMEGIAQAA</sequence>
<evidence type="ECO:0008006" key="3">
    <source>
        <dbReference type="Google" id="ProtNLM"/>
    </source>
</evidence>
<dbReference type="GeneID" id="64105849"/>
<proteinExistence type="predicted"/>